<organism evidence="1 2">
    <name type="scientific">Marinobacter subterrani</name>
    <dbReference type="NCBI Taxonomy" id="1658765"/>
    <lineage>
        <taxon>Bacteria</taxon>
        <taxon>Pseudomonadati</taxon>
        <taxon>Pseudomonadota</taxon>
        <taxon>Gammaproteobacteria</taxon>
        <taxon>Pseudomonadales</taxon>
        <taxon>Marinobacteraceae</taxon>
        <taxon>Marinobacter</taxon>
    </lineage>
</organism>
<dbReference type="Proteomes" id="UP000036102">
    <property type="component" value="Unassembled WGS sequence"/>
</dbReference>
<evidence type="ECO:0008006" key="3">
    <source>
        <dbReference type="Google" id="ProtNLM"/>
    </source>
</evidence>
<dbReference type="RefSeq" id="WP_048496801.1">
    <property type="nucleotide sequence ID" value="NZ_LFBU01000001.1"/>
</dbReference>
<dbReference type="InterPro" id="IPR021974">
    <property type="entry name" value="DUF3581"/>
</dbReference>
<dbReference type="EMBL" id="LFBU01000001">
    <property type="protein sequence ID" value="KMQ76886.1"/>
    <property type="molecule type" value="Genomic_DNA"/>
</dbReference>
<dbReference type="STRING" id="1658765.Msub_13100"/>
<sequence>MFLDRFHSVQDGHVVISALQASQFAKEIAGDFNPIHDPDARRFCVPGDLLFAIIVARFGLSEHMTFRFRSLLGEGVPLRFVESESTIDVCDDAGKVYIEVTRNGDLTRDEQLIEDITRAYVSASGKNFPHTLKPLMESNGVMFNPDRPMVMYESMSLSLDNLDLPSPGLELHNATLEAAGKRGNVLLEYRVTADNKPVGEVTKRLILSGLRPYSPEAMAGVIEEFYRLKARGIDYFNKDNTGDHNNANSAG</sequence>
<dbReference type="Pfam" id="PF12119">
    <property type="entry name" value="DUF3581"/>
    <property type="match status" value="1"/>
</dbReference>
<evidence type="ECO:0000313" key="2">
    <source>
        <dbReference type="Proteomes" id="UP000036102"/>
    </source>
</evidence>
<proteinExistence type="predicted"/>
<dbReference type="OrthoDB" id="5892138at2"/>
<keyword evidence="2" id="KW-1185">Reference proteome</keyword>
<evidence type="ECO:0000313" key="1">
    <source>
        <dbReference type="EMBL" id="KMQ76886.1"/>
    </source>
</evidence>
<protein>
    <recommendedName>
        <fullName evidence="3">DUF3581 domain-containing protein</fullName>
    </recommendedName>
</protein>
<reference evidence="1 2" key="1">
    <citation type="submission" date="2015-06" db="EMBL/GenBank/DDBJ databases">
        <title>Marinobacter subterrani, a genetically tractable neutrophilic iron-oxidizing strain isolated from the Soudan Iron Mine.</title>
        <authorList>
            <person name="Bonis B.M."/>
            <person name="Gralnick J.A."/>
        </authorList>
    </citation>
    <scope>NUCLEOTIDE SEQUENCE [LARGE SCALE GENOMIC DNA]</scope>
    <source>
        <strain evidence="1 2">JG233</strain>
    </source>
</reference>
<dbReference type="AlphaFoldDB" id="A0A0J7JGM7"/>
<name>A0A0J7JGM7_9GAMM</name>
<comment type="caution">
    <text evidence="1">The sequence shown here is derived from an EMBL/GenBank/DDBJ whole genome shotgun (WGS) entry which is preliminary data.</text>
</comment>
<accession>A0A0J7JGM7</accession>
<dbReference type="PATRIC" id="fig|1658765.3.peg.3131"/>
<gene>
    <name evidence="1" type="ORF">Msub_13100</name>
</gene>